<organism evidence="4 5">
    <name type="scientific">Longimonas halophila</name>
    <dbReference type="NCBI Taxonomy" id="1469170"/>
    <lineage>
        <taxon>Bacteria</taxon>
        <taxon>Pseudomonadati</taxon>
        <taxon>Rhodothermota</taxon>
        <taxon>Rhodothermia</taxon>
        <taxon>Rhodothermales</taxon>
        <taxon>Salisaetaceae</taxon>
        <taxon>Longimonas</taxon>
    </lineage>
</organism>
<protein>
    <recommendedName>
        <fullName evidence="6">LysM domain-containing protein</fullName>
    </recommendedName>
</protein>
<dbReference type="SMART" id="SM00257">
    <property type="entry name" value="LysM"/>
    <property type="match status" value="1"/>
</dbReference>
<dbReference type="InterPro" id="IPR007055">
    <property type="entry name" value="BON_dom"/>
</dbReference>
<comment type="caution">
    <text evidence="4">The sequence shown here is derived from an EMBL/GenBank/DDBJ whole genome shotgun (WGS) entry which is preliminary data.</text>
</comment>
<feature type="region of interest" description="Disordered" evidence="1">
    <location>
        <begin position="215"/>
        <end position="240"/>
    </location>
</feature>
<evidence type="ECO:0000313" key="4">
    <source>
        <dbReference type="EMBL" id="PEN08872.1"/>
    </source>
</evidence>
<feature type="domain" description="BON" evidence="2">
    <location>
        <begin position="106"/>
        <end position="174"/>
    </location>
</feature>
<evidence type="ECO:0008006" key="6">
    <source>
        <dbReference type="Google" id="ProtNLM"/>
    </source>
</evidence>
<reference evidence="4 5" key="1">
    <citation type="submission" date="2017-10" db="EMBL/GenBank/DDBJ databases">
        <title>Draft genome of Longimonas halophila.</title>
        <authorList>
            <person name="Goh K.M."/>
            <person name="Shamsir M.S."/>
            <person name="Lim S.W."/>
        </authorList>
    </citation>
    <scope>NUCLEOTIDE SEQUENCE [LARGE SCALE GENOMIC DNA]</scope>
    <source>
        <strain evidence="4 5">KCTC 42399</strain>
    </source>
</reference>
<dbReference type="InterPro" id="IPR018392">
    <property type="entry name" value="LysM"/>
</dbReference>
<evidence type="ECO:0000256" key="1">
    <source>
        <dbReference type="SAM" id="MobiDB-lite"/>
    </source>
</evidence>
<feature type="domain" description="LysM" evidence="3">
    <location>
        <begin position="194"/>
        <end position="237"/>
    </location>
</feature>
<dbReference type="InterPro" id="IPR036779">
    <property type="entry name" value="LysM_dom_sf"/>
</dbReference>
<dbReference type="SUPFAM" id="SSF54106">
    <property type="entry name" value="LysM domain"/>
    <property type="match status" value="1"/>
</dbReference>
<dbReference type="Pfam" id="PF04972">
    <property type="entry name" value="BON"/>
    <property type="match status" value="1"/>
</dbReference>
<evidence type="ECO:0000259" key="3">
    <source>
        <dbReference type="PROSITE" id="PS51782"/>
    </source>
</evidence>
<dbReference type="EMBL" id="PDEP01000002">
    <property type="protein sequence ID" value="PEN08872.1"/>
    <property type="molecule type" value="Genomic_DNA"/>
</dbReference>
<dbReference type="Pfam" id="PF01476">
    <property type="entry name" value="LysM"/>
    <property type="match status" value="1"/>
</dbReference>
<feature type="region of interest" description="Disordered" evidence="1">
    <location>
        <begin position="180"/>
        <end position="200"/>
    </location>
</feature>
<evidence type="ECO:0000313" key="5">
    <source>
        <dbReference type="Proteomes" id="UP000221024"/>
    </source>
</evidence>
<dbReference type="OrthoDB" id="977752at2"/>
<dbReference type="PROSITE" id="PS51782">
    <property type="entry name" value="LYSM"/>
    <property type="match status" value="1"/>
</dbReference>
<feature type="region of interest" description="Disordered" evidence="1">
    <location>
        <begin position="60"/>
        <end position="100"/>
    </location>
</feature>
<dbReference type="Gene3D" id="3.10.350.10">
    <property type="entry name" value="LysM domain"/>
    <property type="match status" value="1"/>
</dbReference>
<name>A0A2H3P3K7_9BACT</name>
<sequence length="240" mass="25796">MHNIVLACRGWRRYYFCLRYACVTTCFTSPLLPVMYSRSLGALCGMILGVVLTLAGTGCASPDAPDPSPPTATTTSPDSSAQQANADLNAAPPTPQGERSLNERLNDLSLAARIKQALARDRRLRGYDFEPEVERGTVLLQGDVQTQDEYERAAEITAQLSEVEAVTNAVTVVGQPVIADNRRGDANPSNESGATHVVQPGETLWDIARSHRSSVGSIQQHNGLSDGRLQPGQTLKIPSP</sequence>
<dbReference type="Gene3D" id="3.30.1340.30">
    <property type="match status" value="1"/>
</dbReference>
<keyword evidence="5" id="KW-1185">Reference proteome</keyword>
<feature type="compositionally biased region" description="Low complexity" evidence="1">
    <location>
        <begin position="71"/>
        <end position="81"/>
    </location>
</feature>
<dbReference type="Proteomes" id="UP000221024">
    <property type="component" value="Unassembled WGS sequence"/>
</dbReference>
<proteinExistence type="predicted"/>
<evidence type="ECO:0000259" key="2">
    <source>
        <dbReference type="PROSITE" id="PS50914"/>
    </source>
</evidence>
<gene>
    <name evidence="4" type="ORF">CRI93_03760</name>
</gene>
<dbReference type="PROSITE" id="PS50914">
    <property type="entry name" value="BON"/>
    <property type="match status" value="1"/>
</dbReference>
<dbReference type="AlphaFoldDB" id="A0A2H3P3K7"/>
<accession>A0A2H3P3K7</accession>
<dbReference type="CDD" id="cd00118">
    <property type="entry name" value="LysM"/>
    <property type="match status" value="1"/>
</dbReference>